<evidence type="ECO:0000256" key="8">
    <source>
        <dbReference type="ARBA" id="ARBA00022842"/>
    </source>
</evidence>
<keyword evidence="6" id="KW-0227">DNA damage</keyword>
<dbReference type="PANTHER" id="PTHR15822">
    <property type="entry name" value="TRAF AND TNF RECEPTOR-ASSOCIATED PROTEIN"/>
    <property type="match status" value="1"/>
</dbReference>
<feature type="region of interest" description="Disordered" evidence="11">
    <location>
        <begin position="127"/>
        <end position="146"/>
    </location>
</feature>
<keyword evidence="12" id="KW-0269">Exonuclease</keyword>
<reference evidence="12 13" key="1">
    <citation type="journal article" date="2014" name="Mol. Plant">
        <title>Chromosome Scale Genome Assembly and Transcriptome Profiling of Nannochloropsis gaditana in Nitrogen Depletion.</title>
        <authorList>
            <person name="Corteggiani Carpinelli E."/>
            <person name="Telatin A."/>
            <person name="Vitulo N."/>
            <person name="Forcato C."/>
            <person name="D'Angelo M."/>
            <person name="Schiavon R."/>
            <person name="Vezzi A."/>
            <person name="Giacometti G.M."/>
            <person name="Morosinotto T."/>
            <person name="Valle G."/>
        </authorList>
    </citation>
    <scope>NUCLEOTIDE SEQUENCE [LARGE SCALE GENOMIC DNA]</scope>
    <source>
        <strain evidence="12 13">B-31</strain>
    </source>
</reference>
<dbReference type="Proteomes" id="UP000019335">
    <property type="component" value="Chromosome 16"/>
</dbReference>
<evidence type="ECO:0000256" key="10">
    <source>
        <dbReference type="ARBA" id="ARBA00023242"/>
    </source>
</evidence>
<evidence type="ECO:0000256" key="7">
    <source>
        <dbReference type="ARBA" id="ARBA00022801"/>
    </source>
</evidence>
<gene>
    <name evidence="12" type="ORF">Naga_100030g6</name>
</gene>
<evidence type="ECO:0000256" key="11">
    <source>
        <dbReference type="SAM" id="MobiDB-lite"/>
    </source>
</evidence>
<dbReference type="GO" id="GO:0003697">
    <property type="term" value="F:single-stranded DNA binding"/>
    <property type="evidence" value="ECO:0007669"/>
    <property type="project" value="TreeGrafter"/>
</dbReference>
<dbReference type="GO" id="GO:0006302">
    <property type="term" value="P:double-strand break repair"/>
    <property type="evidence" value="ECO:0007669"/>
    <property type="project" value="TreeGrafter"/>
</dbReference>
<dbReference type="CDD" id="cd09080">
    <property type="entry name" value="TDP2"/>
    <property type="match status" value="1"/>
</dbReference>
<feature type="region of interest" description="Disordered" evidence="11">
    <location>
        <begin position="267"/>
        <end position="289"/>
    </location>
</feature>
<feature type="compositionally biased region" description="Low complexity" evidence="11">
    <location>
        <begin position="276"/>
        <end position="286"/>
    </location>
</feature>
<keyword evidence="7" id="KW-0378">Hydrolase</keyword>
<proteinExistence type="predicted"/>
<dbReference type="OrthoDB" id="76908at2759"/>
<keyword evidence="8" id="KW-0460">Magnesium</keyword>
<dbReference type="GO" id="GO:0004519">
    <property type="term" value="F:endonuclease activity"/>
    <property type="evidence" value="ECO:0007669"/>
    <property type="project" value="UniProtKB-KW"/>
</dbReference>
<evidence type="ECO:0000256" key="4">
    <source>
        <dbReference type="ARBA" id="ARBA00022722"/>
    </source>
</evidence>
<comment type="caution">
    <text evidence="12">The sequence shown here is derived from an EMBL/GenBank/DDBJ whole genome shotgun (WGS) entry which is preliminary data.</text>
</comment>
<organism evidence="12 13">
    <name type="scientific">Nannochloropsis gaditana</name>
    <dbReference type="NCBI Taxonomy" id="72520"/>
    <lineage>
        <taxon>Eukaryota</taxon>
        <taxon>Sar</taxon>
        <taxon>Stramenopiles</taxon>
        <taxon>Ochrophyta</taxon>
        <taxon>Eustigmatophyceae</taxon>
        <taxon>Eustigmatales</taxon>
        <taxon>Monodopsidaceae</taxon>
        <taxon>Nannochloropsis</taxon>
    </lineage>
</organism>
<dbReference type="AlphaFoldDB" id="W7TBL8"/>
<dbReference type="PANTHER" id="PTHR15822:SF4">
    <property type="entry name" value="TYROSYL-DNA PHOSPHODIESTERASE 2"/>
    <property type="match status" value="1"/>
</dbReference>
<dbReference type="EMBL" id="AZIL01001543">
    <property type="protein sequence ID" value="EWM23687.1"/>
    <property type="molecule type" value="Genomic_DNA"/>
</dbReference>
<evidence type="ECO:0000256" key="9">
    <source>
        <dbReference type="ARBA" id="ARBA00023204"/>
    </source>
</evidence>
<feature type="region of interest" description="Disordered" evidence="11">
    <location>
        <begin position="410"/>
        <end position="429"/>
    </location>
</feature>
<evidence type="ECO:0000256" key="6">
    <source>
        <dbReference type="ARBA" id="ARBA00022763"/>
    </source>
</evidence>
<accession>W7TBL8</accession>
<evidence type="ECO:0000313" key="13">
    <source>
        <dbReference type="Proteomes" id="UP000019335"/>
    </source>
</evidence>
<keyword evidence="9" id="KW-0234">DNA repair</keyword>
<dbReference type="InterPro" id="IPR036691">
    <property type="entry name" value="Endo/exonu/phosph_ase_sf"/>
</dbReference>
<dbReference type="GO" id="GO:0004527">
    <property type="term" value="F:exonuclease activity"/>
    <property type="evidence" value="ECO:0007669"/>
    <property type="project" value="UniProtKB-KW"/>
</dbReference>
<evidence type="ECO:0000256" key="5">
    <source>
        <dbReference type="ARBA" id="ARBA00022723"/>
    </source>
</evidence>
<dbReference type="SUPFAM" id="SSF56219">
    <property type="entry name" value="DNase I-like"/>
    <property type="match status" value="1"/>
</dbReference>
<evidence type="ECO:0000313" key="12">
    <source>
        <dbReference type="EMBL" id="EWM23687.1"/>
    </source>
</evidence>
<keyword evidence="12" id="KW-0255">Endonuclease</keyword>
<keyword evidence="13" id="KW-1185">Reference proteome</keyword>
<keyword evidence="5" id="KW-0479">Metal-binding</keyword>
<comment type="subcellular location">
    <subcellularLocation>
        <location evidence="3">Nucleus</location>
    </subcellularLocation>
</comment>
<dbReference type="GO" id="GO:0005634">
    <property type="term" value="C:nucleus"/>
    <property type="evidence" value="ECO:0007669"/>
    <property type="project" value="UniProtKB-SubCell"/>
</dbReference>
<sequence length="474" mass="52207">MTMIACMDTWTSKPSRVCLCRLVSSMSLWQKNRQQEIGCAWEKRHLFPVDLPPRHRKIISSCSQSNTYRPYIILIFTRGSTIQQLSSLFLFLLGLRPFHTVIAKWRPSPTTFVKPFSMKRYLTTYPGKTAGASSSRDSPSPGRKKARPTLAATDFLHVCSYNVDGLDSNLLLQRAGEVCSILLEETPDRPLPDVILLQEVVEANLPVFVSRLTAAGYEVAPPPSESLPPYFTLAFFKTCRIHITSAVRMPFPGSRMGRDLIKVQGRLNEPGAGTHAPSAASLNPPSGSGPPALPATVDLLFMTAHLESLGDPLSSEQRSHQLGHVLETLIAFPGPGLFAGDTNLREKEVRAEGRYKLVIDAWVADGSPKTANATWDMTVNDNKKMETAGFKPRMRLDRLLLNGKWGDRVGGQTLEGSKGKGGARREKDGEGRVKGWRLLGRERMAEGVFPSDHFGISCCVRLPPQGGESAEARK</sequence>
<dbReference type="GO" id="GO:0046872">
    <property type="term" value="F:metal ion binding"/>
    <property type="evidence" value="ECO:0007669"/>
    <property type="project" value="UniProtKB-KW"/>
</dbReference>
<keyword evidence="10" id="KW-0539">Nucleus</keyword>
<name>W7TBL8_9STRA</name>
<protein>
    <submittedName>
        <fullName evidence="12">Endonuclease/exonuclease/phosphatase</fullName>
    </submittedName>
</protein>
<dbReference type="InterPro" id="IPR051547">
    <property type="entry name" value="TDP2-like"/>
</dbReference>
<comment type="cofactor">
    <cofactor evidence="1">
        <name>Mn(2+)</name>
        <dbReference type="ChEBI" id="CHEBI:29035"/>
    </cofactor>
</comment>
<dbReference type="GO" id="GO:0070260">
    <property type="term" value="F:5'-tyrosyl-DNA phosphodiesterase activity"/>
    <property type="evidence" value="ECO:0007669"/>
    <property type="project" value="TreeGrafter"/>
</dbReference>
<dbReference type="Gene3D" id="3.60.10.10">
    <property type="entry name" value="Endonuclease/exonuclease/phosphatase"/>
    <property type="match status" value="1"/>
</dbReference>
<evidence type="ECO:0000256" key="2">
    <source>
        <dbReference type="ARBA" id="ARBA00001946"/>
    </source>
</evidence>
<evidence type="ECO:0000256" key="3">
    <source>
        <dbReference type="ARBA" id="ARBA00004123"/>
    </source>
</evidence>
<keyword evidence="4" id="KW-0540">Nuclease</keyword>
<evidence type="ECO:0000256" key="1">
    <source>
        <dbReference type="ARBA" id="ARBA00001936"/>
    </source>
</evidence>
<comment type="cofactor">
    <cofactor evidence="2">
        <name>Mg(2+)</name>
        <dbReference type="ChEBI" id="CHEBI:18420"/>
    </cofactor>
</comment>
<dbReference type="GO" id="GO:0005737">
    <property type="term" value="C:cytoplasm"/>
    <property type="evidence" value="ECO:0007669"/>
    <property type="project" value="TreeGrafter"/>
</dbReference>